<keyword evidence="6 8" id="KW-0408">Iron</keyword>
<keyword evidence="7" id="KW-0503">Monooxygenase</keyword>
<dbReference type="SUPFAM" id="SSF48264">
    <property type="entry name" value="Cytochrome P450"/>
    <property type="match status" value="1"/>
</dbReference>
<evidence type="ECO:0000256" key="9">
    <source>
        <dbReference type="SAM" id="Phobius"/>
    </source>
</evidence>
<organism evidence="10 11">
    <name type="scientific">Piloderma croceum (strain F 1598)</name>
    <dbReference type="NCBI Taxonomy" id="765440"/>
    <lineage>
        <taxon>Eukaryota</taxon>
        <taxon>Fungi</taxon>
        <taxon>Dikarya</taxon>
        <taxon>Basidiomycota</taxon>
        <taxon>Agaricomycotina</taxon>
        <taxon>Agaricomycetes</taxon>
        <taxon>Agaricomycetidae</taxon>
        <taxon>Atheliales</taxon>
        <taxon>Atheliaceae</taxon>
        <taxon>Piloderma</taxon>
    </lineage>
</organism>
<comment type="similarity">
    <text evidence="3">Belongs to the cytochrome P450 family.</text>
</comment>
<keyword evidence="5" id="KW-0560">Oxidoreductase</keyword>
<proteinExistence type="inferred from homology"/>
<name>A0A0C3ELG3_PILCF</name>
<dbReference type="CDD" id="cd11061">
    <property type="entry name" value="CYP67-like"/>
    <property type="match status" value="1"/>
</dbReference>
<dbReference type="InterPro" id="IPR036396">
    <property type="entry name" value="Cyt_P450_sf"/>
</dbReference>
<feature type="binding site" description="axial binding residue" evidence="8">
    <location>
        <position position="499"/>
    </location>
    <ligand>
        <name>heme</name>
        <dbReference type="ChEBI" id="CHEBI:30413"/>
    </ligand>
    <ligandPart>
        <name>Fe</name>
        <dbReference type="ChEBI" id="CHEBI:18248"/>
    </ligandPart>
</feature>
<evidence type="ECO:0000256" key="3">
    <source>
        <dbReference type="ARBA" id="ARBA00010617"/>
    </source>
</evidence>
<keyword evidence="9" id="KW-1133">Transmembrane helix</keyword>
<dbReference type="InterPro" id="IPR002403">
    <property type="entry name" value="Cyt_P450_E_grp-IV"/>
</dbReference>
<feature type="transmembrane region" description="Helical" evidence="9">
    <location>
        <begin position="12"/>
        <end position="29"/>
    </location>
</feature>
<evidence type="ECO:0000256" key="6">
    <source>
        <dbReference type="ARBA" id="ARBA00023004"/>
    </source>
</evidence>
<comment type="pathway">
    <text evidence="2">Secondary metabolite biosynthesis.</text>
</comment>
<evidence type="ECO:0000256" key="7">
    <source>
        <dbReference type="ARBA" id="ARBA00023033"/>
    </source>
</evidence>
<keyword evidence="9" id="KW-0472">Membrane</keyword>
<dbReference type="GO" id="GO:0004497">
    <property type="term" value="F:monooxygenase activity"/>
    <property type="evidence" value="ECO:0007669"/>
    <property type="project" value="UniProtKB-KW"/>
</dbReference>
<evidence type="ECO:0000256" key="4">
    <source>
        <dbReference type="ARBA" id="ARBA00022723"/>
    </source>
</evidence>
<reference evidence="10 11" key="1">
    <citation type="submission" date="2014-04" db="EMBL/GenBank/DDBJ databases">
        <authorList>
            <consortium name="DOE Joint Genome Institute"/>
            <person name="Kuo A."/>
            <person name="Tarkka M."/>
            <person name="Buscot F."/>
            <person name="Kohler A."/>
            <person name="Nagy L.G."/>
            <person name="Floudas D."/>
            <person name="Copeland A."/>
            <person name="Barry K.W."/>
            <person name="Cichocki N."/>
            <person name="Veneault-Fourrey C."/>
            <person name="LaButti K."/>
            <person name="Lindquist E.A."/>
            <person name="Lipzen A."/>
            <person name="Lundell T."/>
            <person name="Morin E."/>
            <person name="Murat C."/>
            <person name="Sun H."/>
            <person name="Tunlid A."/>
            <person name="Henrissat B."/>
            <person name="Grigoriev I.V."/>
            <person name="Hibbett D.S."/>
            <person name="Martin F."/>
            <person name="Nordberg H.P."/>
            <person name="Cantor M.N."/>
            <person name="Hua S.X."/>
        </authorList>
    </citation>
    <scope>NUCLEOTIDE SEQUENCE [LARGE SCALE GENOMIC DNA]</scope>
    <source>
        <strain evidence="10 11">F 1598</strain>
    </source>
</reference>
<evidence type="ECO:0000313" key="11">
    <source>
        <dbReference type="Proteomes" id="UP000054166"/>
    </source>
</evidence>
<dbReference type="InterPro" id="IPR001128">
    <property type="entry name" value="Cyt_P450"/>
</dbReference>
<evidence type="ECO:0008006" key="12">
    <source>
        <dbReference type="Google" id="ProtNLM"/>
    </source>
</evidence>
<dbReference type="Pfam" id="PF00067">
    <property type="entry name" value="p450"/>
    <property type="match status" value="1"/>
</dbReference>
<evidence type="ECO:0000313" key="10">
    <source>
        <dbReference type="EMBL" id="KIM73430.1"/>
    </source>
</evidence>
<dbReference type="PANTHER" id="PTHR24305:SF187">
    <property type="entry name" value="P450, PUTATIVE (EUROFUNG)-RELATED"/>
    <property type="match status" value="1"/>
</dbReference>
<dbReference type="InterPro" id="IPR050121">
    <property type="entry name" value="Cytochrome_P450_monoxygenase"/>
</dbReference>
<sequence>MCGAIAKDMGLSGTIFVVVCASFITYRIFKRFEPDKPPMVGFLLIVIPTLLAPALHCHIRSLTLAVGIAFTLHYVLILVYVTTYRLSPFHPLAKYPGPIKNKLSKLTMSYISLTGKQHTYYRNLHRRYGDIVRTGPNELSVNSVDAVQPVLGAAGLPKGPFWYNRGPDGVPETVVGTRDPFEHKRRRKTWDRGFGTAAIRNYEEIVVKKARELLEQFEKRAGHEIDLSMWMSYFSYDFMSDMAFGINFDMMRTGYDSTGVRKAVEGELILTAIMAHIPWLFTYLRLFPVIKIRQRLFDLVATYMNRRLAEGSNIKDLMYYLTDEEGLEPVKPTMPTIHSDGLVAVVGGSDTVATPLTGLWYYLLLEPAKLKRLQNEVDIYFPGGEEPLDVTRMANMPYLNACINEVLRLLPPVISGSQRSVKTGSGGRNVGPYFIPEGNQVLNHTLSLHRNPRYFSPYPDTFWPDRWLPERDREELPSNETFILNHAAYIPFSYGPANCVGKNVALLEMRAVTCYVVQKFMFKVKEGFRIDTWEEGIGDFFLVKSPALPVVVETRHQLL</sequence>
<dbReference type="PRINTS" id="PR00465">
    <property type="entry name" value="EP450IV"/>
</dbReference>
<comment type="cofactor">
    <cofactor evidence="1 8">
        <name>heme</name>
        <dbReference type="ChEBI" id="CHEBI:30413"/>
    </cofactor>
</comment>
<evidence type="ECO:0000256" key="5">
    <source>
        <dbReference type="ARBA" id="ARBA00023002"/>
    </source>
</evidence>
<keyword evidence="9" id="KW-0812">Transmembrane</keyword>
<evidence type="ECO:0000256" key="2">
    <source>
        <dbReference type="ARBA" id="ARBA00005179"/>
    </source>
</evidence>
<gene>
    <name evidence="10" type="ORF">PILCRDRAFT_829164</name>
</gene>
<accession>A0A0C3ELG3</accession>
<dbReference type="Proteomes" id="UP000054166">
    <property type="component" value="Unassembled WGS sequence"/>
</dbReference>
<dbReference type="PRINTS" id="PR00385">
    <property type="entry name" value="P450"/>
</dbReference>
<reference evidence="11" key="2">
    <citation type="submission" date="2015-01" db="EMBL/GenBank/DDBJ databases">
        <title>Evolutionary Origins and Diversification of the Mycorrhizal Mutualists.</title>
        <authorList>
            <consortium name="DOE Joint Genome Institute"/>
            <consortium name="Mycorrhizal Genomics Consortium"/>
            <person name="Kohler A."/>
            <person name="Kuo A."/>
            <person name="Nagy L.G."/>
            <person name="Floudas D."/>
            <person name="Copeland A."/>
            <person name="Barry K.W."/>
            <person name="Cichocki N."/>
            <person name="Veneault-Fourrey C."/>
            <person name="LaButti K."/>
            <person name="Lindquist E.A."/>
            <person name="Lipzen A."/>
            <person name="Lundell T."/>
            <person name="Morin E."/>
            <person name="Murat C."/>
            <person name="Riley R."/>
            <person name="Ohm R."/>
            <person name="Sun H."/>
            <person name="Tunlid A."/>
            <person name="Henrissat B."/>
            <person name="Grigoriev I.V."/>
            <person name="Hibbett D.S."/>
            <person name="Martin F."/>
        </authorList>
    </citation>
    <scope>NUCLEOTIDE SEQUENCE [LARGE SCALE GENOMIC DNA]</scope>
    <source>
        <strain evidence="11">F 1598</strain>
    </source>
</reference>
<dbReference type="PANTHER" id="PTHR24305">
    <property type="entry name" value="CYTOCHROME P450"/>
    <property type="match status" value="1"/>
</dbReference>
<dbReference type="OrthoDB" id="6692864at2759"/>
<dbReference type="GO" id="GO:0005506">
    <property type="term" value="F:iron ion binding"/>
    <property type="evidence" value="ECO:0007669"/>
    <property type="project" value="InterPro"/>
</dbReference>
<evidence type="ECO:0000256" key="1">
    <source>
        <dbReference type="ARBA" id="ARBA00001971"/>
    </source>
</evidence>
<protein>
    <recommendedName>
        <fullName evidence="12">High nitrogen upregulated cytochrome P450 monooxygenase 2</fullName>
    </recommendedName>
</protein>
<dbReference type="EMBL" id="KN833082">
    <property type="protein sequence ID" value="KIM73430.1"/>
    <property type="molecule type" value="Genomic_DNA"/>
</dbReference>
<dbReference type="GO" id="GO:0020037">
    <property type="term" value="F:heme binding"/>
    <property type="evidence" value="ECO:0007669"/>
    <property type="project" value="InterPro"/>
</dbReference>
<keyword evidence="11" id="KW-1185">Reference proteome</keyword>
<dbReference type="STRING" id="765440.A0A0C3ELG3"/>
<keyword evidence="8" id="KW-0349">Heme</keyword>
<evidence type="ECO:0000256" key="8">
    <source>
        <dbReference type="PIRSR" id="PIRSR602403-1"/>
    </source>
</evidence>
<feature type="transmembrane region" description="Helical" evidence="9">
    <location>
        <begin position="62"/>
        <end position="81"/>
    </location>
</feature>
<dbReference type="GO" id="GO:0016705">
    <property type="term" value="F:oxidoreductase activity, acting on paired donors, with incorporation or reduction of molecular oxygen"/>
    <property type="evidence" value="ECO:0007669"/>
    <property type="project" value="InterPro"/>
</dbReference>
<dbReference type="AlphaFoldDB" id="A0A0C3ELG3"/>
<dbReference type="Gene3D" id="1.10.630.10">
    <property type="entry name" value="Cytochrome P450"/>
    <property type="match status" value="1"/>
</dbReference>
<keyword evidence="4 8" id="KW-0479">Metal-binding</keyword>
<dbReference type="HOGENOM" id="CLU_001570_14_10_1"/>
<feature type="transmembrane region" description="Helical" evidence="9">
    <location>
        <begin position="38"/>
        <end position="56"/>
    </location>
</feature>
<dbReference type="InParanoid" id="A0A0C3ELG3"/>